<feature type="domain" description="GGDEF" evidence="3">
    <location>
        <begin position="165"/>
        <end position="299"/>
    </location>
</feature>
<proteinExistence type="predicted"/>
<comment type="caution">
    <text evidence="4">The sequence shown here is derived from an EMBL/GenBank/DDBJ whole genome shotgun (WGS) entry which is preliminary data.</text>
</comment>
<dbReference type="Gene3D" id="3.30.70.270">
    <property type="match status" value="1"/>
</dbReference>
<dbReference type="InterPro" id="IPR000014">
    <property type="entry name" value="PAS"/>
</dbReference>
<evidence type="ECO:0000313" key="5">
    <source>
        <dbReference type="Proteomes" id="UP001200430"/>
    </source>
</evidence>
<dbReference type="PROSITE" id="PS50887">
    <property type="entry name" value="GGDEF"/>
    <property type="match status" value="1"/>
</dbReference>
<reference evidence="4 5" key="1">
    <citation type="submission" date="2022-01" db="EMBL/GenBank/DDBJ databases">
        <title>Dethiosulfovibrio faecalis sp. nov., a novel proteolytic, non-sulfur-reducing bacterium isolated from a marine aquaculture solid waste bioreactor.</title>
        <authorList>
            <person name="Grabowski S."/>
            <person name="Apolinario E."/>
            <person name="Schneider N."/>
            <person name="Marshall C.W."/>
            <person name="Sowers K.R."/>
        </authorList>
    </citation>
    <scope>NUCLEOTIDE SEQUENCE [LARGE SCALE GENOMIC DNA]</scope>
    <source>
        <strain evidence="4 5">DSM 12537</strain>
    </source>
</reference>
<dbReference type="SMART" id="SM00091">
    <property type="entry name" value="PAS"/>
    <property type="match status" value="1"/>
</dbReference>
<dbReference type="NCBIfam" id="TIGR00229">
    <property type="entry name" value="sensory_box"/>
    <property type="match status" value="1"/>
</dbReference>
<dbReference type="PANTHER" id="PTHR44757">
    <property type="entry name" value="DIGUANYLATE CYCLASE DGCP"/>
    <property type="match status" value="1"/>
</dbReference>
<feature type="domain" description="EAL" evidence="2">
    <location>
        <begin position="308"/>
        <end position="562"/>
    </location>
</feature>
<dbReference type="InterPro" id="IPR029787">
    <property type="entry name" value="Nucleotide_cyclase"/>
</dbReference>
<dbReference type="SMART" id="SM00052">
    <property type="entry name" value="EAL"/>
    <property type="match status" value="1"/>
</dbReference>
<dbReference type="Gene3D" id="3.30.450.20">
    <property type="entry name" value="PAS domain"/>
    <property type="match status" value="1"/>
</dbReference>
<sequence length="566" mass="63513">MTLNFSVDRDSLVETVWDEITEGVTLTDRSGTILAVNRAFSAITGYEAPEAVGRNPRILKSQHHDDHFYRNMWRSIKDEGRWEGEIWNRRKDGEIYPEWLSIKRLSGSDGSIYYMAVFSDLSRMKSMKEGKSFHGAKDALTGLPDRFVLMERLSASLARGERQGESVGLIVLNLNRFKDVNDGFGYLVGDKVLRHIGDRFRSIVKDHELVARVGSDEFAFVIPQNGKSDRIRTVLRSIGEVFRSPISISDAELNISVSVGVSVFPDDAANGDEMIRNAGLAMHRVKREALLGGFALYNDEMDRDARRRAALEQEMRLAMDRGEFFLQYQPQVLMGGSEIVGVEALVRWRKSDGEVVSPGEFISLAEETGIMIPLGRWILEEACRQGVLWESAGFYLKMSVNVSPVQIYGDDLYEAVASVLKETGFPAERLTLEITENTLKDNGGYLLDIFDRIKELGVKVAIDDFGTGYASFDFIRNFPFYGIKIDRSFVLDLERSPRSAAVANSVIAMARNMARAVVVEGVETESQLFHIGGDKTDLIIQGFVYSRPLNPEKLPDFVESLRPPVS</sequence>
<dbReference type="CDD" id="cd00130">
    <property type="entry name" value="PAS"/>
    <property type="match status" value="1"/>
</dbReference>
<gene>
    <name evidence="4" type="ORF">L2W38_10365</name>
</gene>
<evidence type="ECO:0000259" key="2">
    <source>
        <dbReference type="PROSITE" id="PS50883"/>
    </source>
</evidence>
<dbReference type="Pfam" id="PF00563">
    <property type="entry name" value="EAL"/>
    <property type="match status" value="1"/>
</dbReference>
<evidence type="ECO:0000259" key="3">
    <source>
        <dbReference type="PROSITE" id="PS50887"/>
    </source>
</evidence>
<dbReference type="SUPFAM" id="SSF141868">
    <property type="entry name" value="EAL domain-like"/>
    <property type="match status" value="1"/>
</dbReference>
<protein>
    <submittedName>
        <fullName evidence="4">EAL domain-containing protein</fullName>
    </submittedName>
</protein>
<dbReference type="InterPro" id="IPR035919">
    <property type="entry name" value="EAL_sf"/>
</dbReference>
<dbReference type="InterPro" id="IPR001633">
    <property type="entry name" value="EAL_dom"/>
</dbReference>
<dbReference type="NCBIfam" id="TIGR00254">
    <property type="entry name" value="GGDEF"/>
    <property type="match status" value="1"/>
</dbReference>
<dbReference type="Pfam" id="PF13426">
    <property type="entry name" value="PAS_9"/>
    <property type="match status" value="1"/>
</dbReference>
<evidence type="ECO:0000313" key="4">
    <source>
        <dbReference type="EMBL" id="MCF4143214.1"/>
    </source>
</evidence>
<dbReference type="RefSeq" id="WP_236099918.1">
    <property type="nucleotide sequence ID" value="NZ_JAKGUD010000012.1"/>
</dbReference>
<feature type="domain" description="PAS" evidence="1">
    <location>
        <begin position="9"/>
        <end position="67"/>
    </location>
</feature>
<dbReference type="Pfam" id="PF00990">
    <property type="entry name" value="GGDEF"/>
    <property type="match status" value="1"/>
</dbReference>
<dbReference type="SUPFAM" id="SSF55785">
    <property type="entry name" value="PYP-like sensor domain (PAS domain)"/>
    <property type="match status" value="1"/>
</dbReference>
<dbReference type="EMBL" id="JAKGUD010000012">
    <property type="protein sequence ID" value="MCF4143214.1"/>
    <property type="molecule type" value="Genomic_DNA"/>
</dbReference>
<name>A0ABS9ER81_9BACT</name>
<keyword evidence="5" id="KW-1185">Reference proteome</keyword>
<dbReference type="Proteomes" id="UP001200430">
    <property type="component" value="Unassembled WGS sequence"/>
</dbReference>
<dbReference type="Gene3D" id="3.20.20.450">
    <property type="entry name" value="EAL domain"/>
    <property type="match status" value="1"/>
</dbReference>
<dbReference type="CDD" id="cd01949">
    <property type="entry name" value="GGDEF"/>
    <property type="match status" value="1"/>
</dbReference>
<dbReference type="SUPFAM" id="SSF55073">
    <property type="entry name" value="Nucleotide cyclase"/>
    <property type="match status" value="1"/>
</dbReference>
<dbReference type="CDD" id="cd01948">
    <property type="entry name" value="EAL"/>
    <property type="match status" value="1"/>
</dbReference>
<dbReference type="InterPro" id="IPR035965">
    <property type="entry name" value="PAS-like_dom_sf"/>
</dbReference>
<dbReference type="PROSITE" id="PS50883">
    <property type="entry name" value="EAL"/>
    <property type="match status" value="1"/>
</dbReference>
<dbReference type="InterPro" id="IPR052155">
    <property type="entry name" value="Biofilm_reg_signaling"/>
</dbReference>
<organism evidence="4 5">
    <name type="scientific">Dethiosulfovibrio marinus</name>
    <dbReference type="NCBI Taxonomy" id="133532"/>
    <lineage>
        <taxon>Bacteria</taxon>
        <taxon>Thermotogati</taxon>
        <taxon>Synergistota</taxon>
        <taxon>Synergistia</taxon>
        <taxon>Synergistales</taxon>
        <taxon>Dethiosulfovibrionaceae</taxon>
        <taxon>Dethiosulfovibrio</taxon>
    </lineage>
</organism>
<dbReference type="InterPro" id="IPR043128">
    <property type="entry name" value="Rev_trsase/Diguanyl_cyclase"/>
</dbReference>
<dbReference type="PANTHER" id="PTHR44757:SF2">
    <property type="entry name" value="BIOFILM ARCHITECTURE MAINTENANCE PROTEIN MBAA"/>
    <property type="match status" value="1"/>
</dbReference>
<accession>A0ABS9ER81</accession>
<evidence type="ECO:0000259" key="1">
    <source>
        <dbReference type="PROSITE" id="PS50112"/>
    </source>
</evidence>
<dbReference type="PROSITE" id="PS50112">
    <property type="entry name" value="PAS"/>
    <property type="match status" value="1"/>
</dbReference>
<dbReference type="InterPro" id="IPR000160">
    <property type="entry name" value="GGDEF_dom"/>
</dbReference>
<dbReference type="SMART" id="SM00267">
    <property type="entry name" value="GGDEF"/>
    <property type="match status" value="1"/>
</dbReference>